<evidence type="ECO:0000256" key="1">
    <source>
        <dbReference type="SAM" id="SignalP"/>
    </source>
</evidence>
<evidence type="ECO:0008006" key="4">
    <source>
        <dbReference type="Google" id="ProtNLM"/>
    </source>
</evidence>
<evidence type="ECO:0000313" key="2">
    <source>
        <dbReference type="EMBL" id="KXJ85348.1"/>
    </source>
</evidence>
<proteinExistence type="predicted"/>
<sequence length="149" mass="16503">MDWSNQTKRKKKRTTACLGTIILSLDSAVAANDLILNGVSCHGTSFAARVHKTNVPLLQCQRCGLLGHSRQYCAEEKERCFDCASDDHVEEVCPSPDPPCCLLCKGEHYADAFDCYVKKRERKLVAASYSPLARIAQRTENGPLLFGEP</sequence>
<feature type="signal peptide" evidence="1">
    <location>
        <begin position="1"/>
        <end position="31"/>
    </location>
</feature>
<dbReference type="OrthoDB" id="10591887at2759"/>
<dbReference type="Proteomes" id="UP000070501">
    <property type="component" value="Unassembled WGS sequence"/>
</dbReference>
<protein>
    <recommendedName>
        <fullName evidence="4">CCHC-type domain-containing protein</fullName>
    </recommendedName>
</protein>
<dbReference type="AlphaFoldDB" id="A0A136IKQ0"/>
<dbReference type="InParanoid" id="A0A136IKQ0"/>
<dbReference type="Gene3D" id="4.10.60.10">
    <property type="entry name" value="Zinc finger, CCHC-type"/>
    <property type="match status" value="1"/>
</dbReference>
<gene>
    <name evidence="2" type="ORF">Micbo1qcDRAFT_169480</name>
</gene>
<organism evidence="2 3">
    <name type="scientific">Microdochium bolleyi</name>
    <dbReference type="NCBI Taxonomy" id="196109"/>
    <lineage>
        <taxon>Eukaryota</taxon>
        <taxon>Fungi</taxon>
        <taxon>Dikarya</taxon>
        <taxon>Ascomycota</taxon>
        <taxon>Pezizomycotina</taxon>
        <taxon>Sordariomycetes</taxon>
        <taxon>Xylariomycetidae</taxon>
        <taxon>Xylariales</taxon>
        <taxon>Microdochiaceae</taxon>
        <taxon>Microdochium</taxon>
    </lineage>
</organism>
<accession>A0A136IKQ0</accession>
<keyword evidence="3" id="KW-1185">Reference proteome</keyword>
<evidence type="ECO:0000313" key="3">
    <source>
        <dbReference type="Proteomes" id="UP000070501"/>
    </source>
</evidence>
<name>A0A136IKQ0_9PEZI</name>
<keyword evidence="1" id="KW-0732">Signal</keyword>
<reference evidence="3" key="1">
    <citation type="submission" date="2016-02" db="EMBL/GenBank/DDBJ databases">
        <title>Draft genome sequence of Microdochium bolleyi, a fungal endophyte of beachgrass.</title>
        <authorList>
            <consortium name="DOE Joint Genome Institute"/>
            <person name="David A.S."/>
            <person name="May G."/>
            <person name="Haridas S."/>
            <person name="Lim J."/>
            <person name="Wang M."/>
            <person name="Labutti K."/>
            <person name="Lipzen A."/>
            <person name="Barry K."/>
            <person name="Grigoriev I.V."/>
        </authorList>
    </citation>
    <scope>NUCLEOTIDE SEQUENCE [LARGE SCALE GENOMIC DNA]</scope>
    <source>
        <strain evidence="3">J235TASD1</strain>
    </source>
</reference>
<dbReference type="EMBL" id="KQ964284">
    <property type="protein sequence ID" value="KXJ85348.1"/>
    <property type="molecule type" value="Genomic_DNA"/>
</dbReference>
<feature type="chain" id="PRO_5007292759" description="CCHC-type domain-containing protein" evidence="1">
    <location>
        <begin position="32"/>
        <end position="149"/>
    </location>
</feature>